<proteinExistence type="predicted"/>
<dbReference type="Proteomes" id="UP000054279">
    <property type="component" value="Unassembled WGS sequence"/>
</dbReference>
<name>A0A0C9W3Y7_SPHS4</name>
<dbReference type="AlphaFoldDB" id="A0A0C9W3Y7"/>
<keyword evidence="3" id="KW-1185">Reference proteome</keyword>
<accession>A0A0C9W3Y7</accession>
<evidence type="ECO:0000313" key="3">
    <source>
        <dbReference type="Proteomes" id="UP000054279"/>
    </source>
</evidence>
<sequence length="55" mass="5984">MTVPKFTGISSFDWQMGVGDIYRATFDITLKIIARNINSSATLTSQGTDSLGKDI</sequence>
<dbReference type="HOGENOM" id="CLU_3033907_0_0_1"/>
<dbReference type="EMBL" id="KN837105">
    <property type="protein sequence ID" value="KIJ46892.1"/>
    <property type="molecule type" value="Genomic_DNA"/>
</dbReference>
<organism evidence="2 3">
    <name type="scientific">Sphaerobolus stellatus (strain SS14)</name>
    <dbReference type="NCBI Taxonomy" id="990650"/>
    <lineage>
        <taxon>Eukaryota</taxon>
        <taxon>Fungi</taxon>
        <taxon>Dikarya</taxon>
        <taxon>Basidiomycota</taxon>
        <taxon>Agaricomycotina</taxon>
        <taxon>Agaricomycetes</taxon>
        <taxon>Phallomycetidae</taxon>
        <taxon>Geastrales</taxon>
        <taxon>Sphaerobolaceae</taxon>
        <taxon>Sphaerobolus</taxon>
    </lineage>
</organism>
<evidence type="ECO:0000313" key="1">
    <source>
        <dbReference type="EMBL" id="KIJ23650.1"/>
    </source>
</evidence>
<reference evidence="2 3" key="1">
    <citation type="submission" date="2014-06" db="EMBL/GenBank/DDBJ databases">
        <title>Evolutionary Origins and Diversification of the Mycorrhizal Mutualists.</title>
        <authorList>
            <consortium name="DOE Joint Genome Institute"/>
            <consortium name="Mycorrhizal Genomics Consortium"/>
            <person name="Kohler A."/>
            <person name="Kuo A."/>
            <person name="Nagy L.G."/>
            <person name="Floudas D."/>
            <person name="Copeland A."/>
            <person name="Barry K.W."/>
            <person name="Cichocki N."/>
            <person name="Veneault-Fourrey C."/>
            <person name="LaButti K."/>
            <person name="Lindquist E.A."/>
            <person name="Lipzen A."/>
            <person name="Lundell T."/>
            <person name="Morin E."/>
            <person name="Murat C."/>
            <person name="Riley R."/>
            <person name="Ohm R."/>
            <person name="Sun H."/>
            <person name="Tunlid A."/>
            <person name="Henrissat B."/>
            <person name="Grigoriev I.V."/>
            <person name="Hibbett D.S."/>
            <person name="Martin F."/>
        </authorList>
    </citation>
    <scope>NUCLEOTIDE SEQUENCE [LARGE SCALE GENOMIC DNA]</scope>
    <source>
        <strain evidence="2 3">SS14</strain>
    </source>
</reference>
<gene>
    <name evidence="2" type="ORF">M422DRAFT_29081</name>
    <name evidence="1" type="ORF">M422DRAFT_39519</name>
</gene>
<evidence type="ECO:0000313" key="2">
    <source>
        <dbReference type="EMBL" id="KIJ46892.1"/>
    </source>
</evidence>
<protein>
    <submittedName>
        <fullName evidence="2">Uncharacterized protein</fullName>
    </submittedName>
</protein>
<dbReference type="EMBL" id="KN837617">
    <property type="protein sequence ID" value="KIJ23650.1"/>
    <property type="molecule type" value="Genomic_DNA"/>
</dbReference>